<dbReference type="eggNOG" id="COG0745">
    <property type="taxonomic scope" value="Bacteria"/>
</dbReference>
<dbReference type="Gene3D" id="1.10.10.10">
    <property type="entry name" value="Winged helix-like DNA-binding domain superfamily/Winged helix DNA-binding domain"/>
    <property type="match status" value="1"/>
</dbReference>
<dbReference type="CDD" id="cd00383">
    <property type="entry name" value="trans_reg_C"/>
    <property type="match status" value="1"/>
</dbReference>
<dbReference type="CDD" id="cd17624">
    <property type="entry name" value="REC_OmpR_PmrA-like"/>
    <property type="match status" value="1"/>
</dbReference>
<organism evidence="8 9">
    <name type="scientific">Catenovulum agarivorans DS-2</name>
    <dbReference type="NCBI Taxonomy" id="1328313"/>
    <lineage>
        <taxon>Bacteria</taxon>
        <taxon>Pseudomonadati</taxon>
        <taxon>Pseudomonadota</taxon>
        <taxon>Gammaproteobacteria</taxon>
        <taxon>Alteromonadales</taxon>
        <taxon>Alteromonadaceae</taxon>
        <taxon>Catenovulum</taxon>
    </lineage>
</organism>
<evidence type="ECO:0000259" key="7">
    <source>
        <dbReference type="PROSITE" id="PS51755"/>
    </source>
</evidence>
<dbReference type="InterPro" id="IPR036388">
    <property type="entry name" value="WH-like_DNA-bd_sf"/>
</dbReference>
<evidence type="ECO:0000256" key="1">
    <source>
        <dbReference type="ARBA" id="ARBA00023015"/>
    </source>
</evidence>
<feature type="modified residue" description="4-aspartylphosphate" evidence="4">
    <location>
        <position position="51"/>
    </location>
</feature>
<feature type="domain" description="OmpR/PhoB-type" evidence="7">
    <location>
        <begin position="124"/>
        <end position="219"/>
    </location>
</feature>
<evidence type="ECO:0000313" key="9">
    <source>
        <dbReference type="Proteomes" id="UP000019276"/>
    </source>
</evidence>
<dbReference type="PROSITE" id="PS50110">
    <property type="entry name" value="RESPONSE_REGULATORY"/>
    <property type="match status" value="1"/>
</dbReference>
<evidence type="ECO:0000259" key="6">
    <source>
        <dbReference type="PROSITE" id="PS50110"/>
    </source>
</evidence>
<dbReference type="AlphaFoldDB" id="W7QCM4"/>
<dbReference type="GO" id="GO:0006355">
    <property type="term" value="P:regulation of DNA-templated transcription"/>
    <property type="evidence" value="ECO:0007669"/>
    <property type="project" value="InterPro"/>
</dbReference>
<dbReference type="InterPro" id="IPR039420">
    <property type="entry name" value="WalR-like"/>
</dbReference>
<proteinExistence type="predicted"/>
<evidence type="ECO:0000256" key="2">
    <source>
        <dbReference type="ARBA" id="ARBA00023125"/>
    </source>
</evidence>
<comment type="caution">
    <text evidence="8">The sequence shown here is derived from an EMBL/GenBank/DDBJ whole genome shotgun (WGS) entry which is preliminary data.</text>
</comment>
<dbReference type="InterPro" id="IPR001789">
    <property type="entry name" value="Sig_transdc_resp-reg_receiver"/>
</dbReference>
<evidence type="ECO:0000256" key="3">
    <source>
        <dbReference type="ARBA" id="ARBA00023163"/>
    </source>
</evidence>
<dbReference type="InterPro" id="IPR011006">
    <property type="entry name" value="CheY-like_superfamily"/>
</dbReference>
<dbReference type="GO" id="GO:0032993">
    <property type="term" value="C:protein-DNA complex"/>
    <property type="evidence" value="ECO:0007669"/>
    <property type="project" value="TreeGrafter"/>
</dbReference>
<name>W7QCM4_9ALTE</name>
<keyword evidence="4" id="KW-0597">Phosphoprotein</keyword>
<sequence>MNIILIEDDNLLGSGVKTSLEHFGYLVNWCTTARQGELAIEQQTPNLVILDLGLPDMDGLTLLKRIRKNYAELAVIILTARDMLDDKLKGFNLGADDYLTKPFDMPELEARIRVLLKRKLGVVDNNIVVGDVCLDLAQRRLQVKDELIDLSKREFDLLVYLFENKNRVLSRCQLEQHAYAENEEPESNALEVHVHKLRKKLGTNAAIKTIRGVGYMLNTDALL</sequence>
<dbReference type="Pfam" id="PF00486">
    <property type="entry name" value="Trans_reg_C"/>
    <property type="match status" value="1"/>
</dbReference>
<reference evidence="8 9" key="1">
    <citation type="journal article" date="2014" name="Genome Announc.">
        <title>Draft Genome Sequence of the Agar-Degrading Bacterium Catenovulum sp. Strain DS-2, Isolated from Intestines of Haliotis diversicolor.</title>
        <authorList>
            <person name="Shan D."/>
            <person name="Li X."/>
            <person name="Gu Z."/>
            <person name="Wei G."/>
            <person name="Gao Z."/>
            <person name="Shao Z."/>
        </authorList>
    </citation>
    <scope>NUCLEOTIDE SEQUENCE [LARGE SCALE GENOMIC DNA]</scope>
    <source>
        <strain evidence="8 9">DS-2</strain>
    </source>
</reference>
<keyword evidence="1" id="KW-0805">Transcription regulation</keyword>
<dbReference type="Pfam" id="PF00072">
    <property type="entry name" value="Response_reg"/>
    <property type="match status" value="1"/>
</dbReference>
<protein>
    <submittedName>
        <fullName evidence="8">Two component transcriptional regulator</fullName>
    </submittedName>
</protein>
<evidence type="ECO:0000313" key="8">
    <source>
        <dbReference type="EMBL" id="EWH10644.1"/>
    </source>
</evidence>
<dbReference type="PANTHER" id="PTHR48111">
    <property type="entry name" value="REGULATOR OF RPOS"/>
    <property type="match status" value="1"/>
</dbReference>
<dbReference type="PANTHER" id="PTHR48111:SF67">
    <property type="entry name" value="TRANSCRIPTIONAL REGULATORY PROTEIN TCTD"/>
    <property type="match status" value="1"/>
</dbReference>
<dbReference type="Gene3D" id="3.40.50.2300">
    <property type="match status" value="1"/>
</dbReference>
<dbReference type="GO" id="GO:0005829">
    <property type="term" value="C:cytosol"/>
    <property type="evidence" value="ECO:0007669"/>
    <property type="project" value="TreeGrafter"/>
</dbReference>
<keyword evidence="3" id="KW-0804">Transcription</keyword>
<dbReference type="SMART" id="SM00448">
    <property type="entry name" value="REC"/>
    <property type="match status" value="1"/>
</dbReference>
<keyword evidence="9" id="KW-1185">Reference proteome</keyword>
<dbReference type="Gene3D" id="6.10.250.690">
    <property type="match status" value="1"/>
</dbReference>
<dbReference type="SMART" id="SM00862">
    <property type="entry name" value="Trans_reg_C"/>
    <property type="match status" value="1"/>
</dbReference>
<evidence type="ECO:0000256" key="4">
    <source>
        <dbReference type="PROSITE-ProRule" id="PRU00169"/>
    </source>
</evidence>
<dbReference type="EMBL" id="ARZY01000010">
    <property type="protein sequence ID" value="EWH10644.1"/>
    <property type="molecule type" value="Genomic_DNA"/>
</dbReference>
<gene>
    <name evidence="8" type="ORF">DS2_07423</name>
</gene>
<evidence type="ECO:0000256" key="5">
    <source>
        <dbReference type="PROSITE-ProRule" id="PRU01091"/>
    </source>
</evidence>
<dbReference type="InterPro" id="IPR001867">
    <property type="entry name" value="OmpR/PhoB-type_DNA-bd"/>
</dbReference>
<feature type="domain" description="Response regulatory" evidence="6">
    <location>
        <begin position="2"/>
        <end position="116"/>
    </location>
</feature>
<feature type="DNA-binding region" description="OmpR/PhoB-type" evidence="5">
    <location>
        <begin position="124"/>
        <end position="219"/>
    </location>
</feature>
<dbReference type="SUPFAM" id="SSF52172">
    <property type="entry name" value="CheY-like"/>
    <property type="match status" value="1"/>
</dbReference>
<dbReference type="STRING" id="1328313.DS2_07423"/>
<accession>W7QCM4</accession>
<dbReference type="OrthoDB" id="9802426at2"/>
<dbReference type="Proteomes" id="UP000019276">
    <property type="component" value="Unassembled WGS sequence"/>
</dbReference>
<dbReference type="GO" id="GO:0000156">
    <property type="term" value="F:phosphorelay response regulator activity"/>
    <property type="evidence" value="ECO:0007669"/>
    <property type="project" value="TreeGrafter"/>
</dbReference>
<dbReference type="GO" id="GO:0000976">
    <property type="term" value="F:transcription cis-regulatory region binding"/>
    <property type="evidence" value="ECO:0007669"/>
    <property type="project" value="TreeGrafter"/>
</dbReference>
<dbReference type="RefSeq" id="WP_035014060.1">
    <property type="nucleotide sequence ID" value="NZ_ARZY01000010.1"/>
</dbReference>
<dbReference type="PROSITE" id="PS51755">
    <property type="entry name" value="OMPR_PHOB"/>
    <property type="match status" value="1"/>
</dbReference>
<keyword evidence="2 5" id="KW-0238">DNA-binding</keyword>